<protein>
    <submittedName>
        <fullName evidence="6">Post-SET domain-containing protein</fullName>
    </submittedName>
</protein>
<dbReference type="GO" id="GO:0008168">
    <property type="term" value="F:methyltransferase activity"/>
    <property type="evidence" value="ECO:0007669"/>
    <property type="project" value="UniProtKB-KW"/>
</dbReference>
<dbReference type="InterPro" id="IPR001214">
    <property type="entry name" value="SET_dom"/>
</dbReference>
<name>A0A915K572_ROMCU</name>
<keyword evidence="5" id="KW-1185">Reference proteome</keyword>
<organism evidence="5 6">
    <name type="scientific">Romanomermis culicivorax</name>
    <name type="common">Nematode worm</name>
    <dbReference type="NCBI Taxonomy" id="13658"/>
    <lineage>
        <taxon>Eukaryota</taxon>
        <taxon>Metazoa</taxon>
        <taxon>Ecdysozoa</taxon>
        <taxon>Nematoda</taxon>
        <taxon>Enoplea</taxon>
        <taxon>Dorylaimia</taxon>
        <taxon>Mermithida</taxon>
        <taxon>Mermithoidea</taxon>
        <taxon>Mermithidae</taxon>
        <taxon>Romanomermis</taxon>
    </lineage>
</organism>
<dbReference type="Gene3D" id="2.170.270.10">
    <property type="entry name" value="SET domain"/>
    <property type="match status" value="1"/>
</dbReference>
<dbReference type="InterPro" id="IPR003616">
    <property type="entry name" value="Post-SET_dom"/>
</dbReference>
<evidence type="ECO:0000256" key="2">
    <source>
        <dbReference type="ARBA" id="ARBA00022679"/>
    </source>
</evidence>
<dbReference type="InterPro" id="IPR046341">
    <property type="entry name" value="SET_dom_sf"/>
</dbReference>
<reference evidence="6" key="1">
    <citation type="submission" date="2022-11" db="UniProtKB">
        <authorList>
            <consortium name="WormBaseParasite"/>
        </authorList>
    </citation>
    <scope>IDENTIFICATION</scope>
</reference>
<evidence type="ECO:0000259" key="4">
    <source>
        <dbReference type="PROSITE" id="PS50868"/>
    </source>
</evidence>
<dbReference type="PANTHER" id="PTHR12350">
    <property type="entry name" value="HISTONE-LYSINE N-METHYLTRANSFERASE-RELATED"/>
    <property type="match status" value="1"/>
</dbReference>
<sequence length="172" mass="20285">FFIRAAKNLETSELIYDEEPCHLPVVSRKYVDEHFLRDPNLMKCFYEYCYQCGPDLICIWETDPKKWKPINHSCDPNAWLEGLALVARRTIKKGEEITIDYATYAYLEDKDAEEKNQFECHCGTKECRNIIRPNVEYKMVEIVDKYKGHFTTYLEALIEKNARKMTNGCSSF</sequence>
<accession>A0A915K572</accession>
<evidence type="ECO:0000256" key="1">
    <source>
        <dbReference type="ARBA" id="ARBA00022603"/>
    </source>
</evidence>
<keyword evidence="3" id="KW-0949">S-adenosyl-L-methionine</keyword>
<dbReference type="GO" id="GO:0032259">
    <property type="term" value="P:methylation"/>
    <property type="evidence" value="ECO:0007669"/>
    <property type="project" value="UniProtKB-KW"/>
</dbReference>
<dbReference type="Pfam" id="PF00856">
    <property type="entry name" value="SET"/>
    <property type="match status" value="1"/>
</dbReference>
<keyword evidence="2" id="KW-0808">Transferase</keyword>
<dbReference type="SUPFAM" id="SSF82199">
    <property type="entry name" value="SET domain"/>
    <property type="match status" value="1"/>
</dbReference>
<evidence type="ECO:0000313" key="5">
    <source>
        <dbReference type="Proteomes" id="UP000887565"/>
    </source>
</evidence>
<dbReference type="InterPro" id="IPR053201">
    <property type="entry name" value="Flavunoidine_N-MTase"/>
</dbReference>
<evidence type="ECO:0000256" key="3">
    <source>
        <dbReference type="ARBA" id="ARBA00022691"/>
    </source>
</evidence>
<feature type="domain" description="Post-SET" evidence="4">
    <location>
        <begin position="116"/>
        <end position="132"/>
    </location>
</feature>
<evidence type="ECO:0000313" key="6">
    <source>
        <dbReference type="WBParaSite" id="nRc.2.0.1.t33349-RA"/>
    </source>
</evidence>
<dbReference type="WBParaSite" id="nRc.2.0.1.t33349-RA">
    <property type="protein sequence ID" value="nRc.2.0.1.t33349-RA"/>
    <property type="gene ID" value="nRc.2.0.1.g33349"/>
</dbReference>
<keyword evidence="1" id="KW-0489">Methyltransferase</keyword>
<dbReference type="PANTHER" id="PTHR12350:SF19">
    <property type="entry name" value="SET DOMAIN-CONTAINING PROTEIN"/>
    <property type="match status" value="1"/>
</dbReference>
<dbReference type="AlphaFoldDB" id="A0A915K572"/>
<dbReference type="PROSITE" id="PS50868">
    <property type="entry name" value="POST_SET"/>
    <property type="match status" value="1"/>
</dbReference>
<dbReference type="Proteomes" id="UP000887565">
    <property type="component" value="Unplaced"/>
</dbReference>
<proteinExistence type="predicted"/>